<name>K0TPU0_THAOC</name>
<keyword evidence="3" id="KW-0963">Cytoplasm</keyword>
<comment type="similarity">
    <text evidence="2">Belongs to the PpiC/parvulin rotamase family.</text>
</comment>
<dbReference type="OrthoDB" id="1911748at2759"/>
<evidence type="ECO:0000256" key="1">
    <source>
        <dbReference type="ARBA" id="ARBA00004496"/>
    </source>
</evidence>
<evidence type="ECO:0000256" key="5">
    <source>
        <dbReference type="PROSITE-ProRule" id="PRU00278"/>
    </source>
</evidence>
<protein>
    <recommendedName>
        <fullName evidence="6">Peptidyl-prolyl cis-trans isomerase</fullName>
        <ecNumber evidence="6">5.2.1.8</ecNumber>
    </recommendedName>
</protein>
<comment type="subcellular location">
    <subcellularLocation>
        <location evidence="1">Cytoplasm</location>
    </subcellularLocation>
</comment>
<dbReference type="GO" id="GO:0005737">
    <property type="term" value="C:cytoplasm"/>
    <property type="evidence" value="ECO:0007669"/>
    <property type="project" value="UniProtKB-SubCell"/>
</dbReference>
<evidence type="ECO:0000313" key="10">
    <source>
        <dbReference type="Proteomes" id="UP000266841"/>
    </source>
</evidence>
<comment type="catalytic activity">
    <reaction evidence="6">
        <text>[protein]-peptidylproline (omega=180) = [protein]-peptidylproline (omega=0)</text>
        <dbReference type="Rhea" id="RHEA:16237"/>
        <dbReference type="Rhea" id="RHEA-COMP:10747"/>
        <dbReference type="Rhea" id="RHEA-COMP:10748"/>
        <dbReference type="ChEBI" id="CHEBI:83833"/>
        <dbReference type="ChEBI" id="CHEBI:83834"/>
        <dbReference type="EC" id="5.2.1.8"/>
    </reaction>
</comment>
<organism evidence="9 10">
    <name type="scientific">Thalassiosira oceanica</name>
    <name type="common">Marine diatom</name>
    <dbReference type="NCBI Taxonomy" id="159749"/>
    <lineage>
        <taxon>Eukaryota</taxon>
        <taxon>Sar</taxon>
        <taxon>Stramenopiles</taxon>
        <taxon>Ochrophyta</taxon>
        <taxon>Bacillariophyta</taxon>
        <taxon>Coscinodiscophyceae</taxon>
        <taxon>Thalassiosirophycidae</taxon>
        <taxon>Thalassiosirales</taxon>
        <taxon>Thalassiosiraceae</taxon>
        <taxon>Thalassiosira</taxon>
    </lineage>
</organism>
<evidence type="ECO:0000256" key="3">
    <source>
        <dbReference type="ARBA" id="ARBA00022490"/>
    </source>
</evidence>
<dbReference type="InterPro" id="IPR023058">
    <property type="entry name" value="PPIase_PpiC_CS"/>
</dbReference>
<evidence type="ECO:0000313" key="9">
    <source>
        <dbReference type="EMBL" id="EJK74882.1"/>
    </source>
</evidence>
<evidence type="ECO:0000256" key="7">
    <source>
        <dbReference type="SAM" id="MobiDB-lite"/>
    </source>
</evidence>
<evidence type="ECO:0000256" key="2">
    <source>
        <dbReference type="ARBA" id="ARBA00007656"/>
    </source>
</evidence>
<dbReference type="InterPro" id="IPR046357">
    <property type="entry name" value="PPIase_dom_sf"/>
</dbReference>
<dbReference type="PANTHER" id="PTHR43629:SF2">
    <property type="entry name" value="RHODANESE-LIKE_PPIC DOMAIN-CONTAINING PROTEIN 12, CHLOROPLASTIC"/>
    <property type="match status" value="1"/>
</dbReference>
<evidence type="ECO:0000256" key="4">
    <source>
        <dbReference type="ARBA" id="ARBA00046231"/>
    </source>
</evidence>
<keyword evidence="5 6" id="KW-0697">Rotamase</keyword>
<dbReference type="Gene3D" id="3.10.50.40">
    <property type="match status" value="1"/>
</dbReference>
<dbReference type="Pfam" id="PF13616">
    <property type="entry name" value="Rotamase_3"/>
    <property type="match status" value="1"/>
</dbReference>
<dbReference type="eggNOG" id="KOG3258">
    <property type="taxonomic scope" value="Eukaryota"/>
</dbReference>
<dbReference type="EC" id="5.2.1.8" evidence="6"/>
<reference evidence="9 10" key="1">
    <citation type="journal article" date="2012" name="Genome Biol.">
        <title>Genome and low-iron response of an oceanic diatom adapted to chronic iron limitation.</title>
        <authorList>
            <person name="Lommer M."/>
            <person name="Specht M."/>
            <person name="Roy A.S."/>
            <person name="Kraemer L."/>
            <person name="Andreson R."/>
            <person name="Gutowska M.A."/>
            <person name="Wolf J."/>
            <person name="Bergner S.V."/>
            <person name="Schilhabel M.B."/>
            <person name="Klostermeier U.C."/>
            <person name="Beiko R.G."/>
            <person name="Rosenstiel P."/>
            <person name="Hippler M."/>
            <person name="Laroche J."/>
        </authorList>
    </citation>
    <scope>NUCLEOTIDE SEQUENCE [LARGE SCALE GENOMIC DNA]</scope>
    <source>
        <strain evidence="9 10">CCMP1005</strain>
    </source>
</reference>
<evidence type="ECO:0000259" key="8">
    <source>
        <dbReference type="PROSITE" id="PS50198"/>
    </source>
</evidence>
<comment type="function">
    <text evidence="4">PPIases accelerate the folding of proteins. It prefers amino acid residues with hydrophobic side chains like leucine and phenylalanine in the P1 position of the peptides substrates.</text>
</comment>
<feature type="region of interest" description="Disordered" evidence="7">
    <location>
        <begin position="30"/>
        <end position="67"/>
    </location>
</feature>
<dbReference type="PANTHER" id="PTHR43629">
    <property type="entry name" value="PEPTIDYL-PROLYL CIS-TRANS ISOMERASE"/>
    <property type="match status" value="1"/>
</dbReference>
<keyword evidence="5 6" id="KW-0413">Isomerase</keyword>
<dbReference type="PROSITE" id="PS01096">
    <property type="entry name" value="PPIC_PPIASE_1"/>
    <property type="match status" value="1"/>
</dbReference>
<dbReference type="SUPFAM" id="SSF54534">
    <property type="entry name" value="FKBP-like"/>
    <property type="match status" value="1"/>
</dbReference>
<evidence type="ECO:0000256" key="6">
    <source>
        <dbReference type="RuleBase" id="RU363014"/>
    </source>
</evidence>
<dbReference type="GO" id="GO:0003755">
    <property type="term" value="F:peptidyl-prolyl cis-trans isomerase activity"/>
    <property type="evidence" value="ECO:0007669"/>
    <property type="project" value="UniProtKB-UniRule"/>
</dbReference>
<sequence>MLAIICIIRSNFKPESMKNNGCAAPRAASASAGAGRQSERGEDTHVASSCRSPSSLSTLTATLPGQSHGHADNTMYRRLSLIVFALVVASVSAFTSQTSQRVVTRQPETARYAIWDTVSSIYNNWGKKATASHILFRPSQFPEEEAKKKLLEIKAEIGDNPEAFAAAAKEWSGCPSSKNGGDLGEFNPGMMVKNFDDVCFNEKVGVVHGPVSTQFGEHLILITSRSGED</sequence>
<dbReference type="EMBL" id="AGNL01003288">
    <property type="protein sequence ID" value="EJK74882.1"/>
    <property type="molecule type" value="Genomic_DNA"/>
</dbReference>
<comment type="caution">
    <text evidence="9">The sequence shown here is derived from an EMBL/GenBank/DDBJ whole genome shotgun (WGS) entry which is preliminary data.</text>
</comment>
<proteinExistence type="inferred from homology"/>
<keyword evidence="10" id="KW-1185">Reference proteome</keyword>
<dbReference type="PROSITE" id="PS50198">
    <property type="entry name" value="PPIC_PPIASE_2"/>
    <property type="match status" value="1"/>
</dbReference>
<dbReference type="InterPro" id="IPR000297">
    <property type="entry name" value="PPIase_PpiC"/>
</dbReference>
<dbReference type="AlphaFoldDB" id="K0TPU0"/>
<dbReference type="InterPro" id="IPR052204">
    <property type="entry name" value="PpiC/parvulin_rotamase"/>
</dbReference>
<accession>K0TPU0</accession>
<feature type="domain" description="PpiC" evidence="8">
    <location>
        <begin position="126"/>
        <end position="224"/>
    </location>
</feature>
<dbReference type="Proteomes" id="UP000266841">
    <property type="component" value="Unassembled WGS sequence"/>
</dbReference>
<gene>
    <name evidence="9" type="ORF">THAOC_03414</name>
</gene>
<feature type="compositionally biased region" description="Low complexity" evidence="7">
    <location>
        <begin position="48"/>
        <end position="63"/>
    </location>
</feature>